<keyword evidence="3" id="KW-1185">Reference proteome</keyword>
<evidence type="ECO:0008006" key="4">
    <source>
        <dbReference type="Google" id="ProtNLM"/>
    </source>
</evidence>
<reference evidence="2" key="1">
    <citation type="submission" date="2022-04" db="EMBL/GenBank/DDBJ databases">
        <title>Hymenobacter sp. isolated from the air.</title>
        <authorList>
            <person name="Won M."/>
            <person name="Lee C.-M."/>
            <person name="Woen H.-Y."/>
            <person name="Kwon S.-W."/>
        </authorList>
    </citation>
    <scope>NUCLEOTIDE SEQUENCE</scope>
    <source>
        <strain evidence="2">5420S-77</strain>
    </source>
</reference>
<gene>
    <name evidence="2" type="ORF">MUN86_21795</name>
</gene>
<sequence>MKIQKLALGALLMGTTMGVAQAQTEAGKLLLNGRISYFNTKSESSSIGSIDYPLSTQENNRSVGFTFSPQISFFVANNLALGIATEISTGRNIASYTQFNSTDNTYLYGNSKSTSRGINIGPFVRYYKMIGEKTGFYGQLDGRYQYQSQKTNSNYLGSLNRNDYYETKTTGGAVNLTPGFVYFPSPKVGLELTMGGLSYYKGKTKTRNSSSTQTRLDSDNSGFNANLGIQYLAVGASLHL</sequence>
<organism evidence="2 3">
    <name type="scientific">Hymenobacter volaticus</name>
    <dbReference type="NCBI Taxonomy" id="2932254"/>
    <lineage>
        <taxon>Bacteria</taxon>
        <taxon>Pseudomonadati</taxon>
        <taxon>Bacteroidota</taxon>
        <taxon>Cytophagia</taxon>
        <taxon>Cytophagales</taxon>
        <taxon>Hymenobacteraceae</taxon>
        <taxon>Hymenobacter</taxon>
    </lineage>
</organism>
<feature type="signal peptide" evidence="1">
    <location>
        <begin position="1"/>
        <end position="22"/>
    </location>
</feature>
<dbReference type="RefSeq" id="WP_245120079.1">
    <property type="nucleotide sequence ID" value="NZ_CP095061.1"/>
</dbReference>
<evidence type="ECO:0000313" key="2">
    <source>
        <dbReference type="EMBL" id="UOQ66101.1"/>
    </source>
</evidence>
<dbReference type="EMBL" id="CP095061">
    <property type="protein sequence ID" value="UOQ66101.1"/>
    <property type="molecule type" value="Genomic_DNA"/>
</dbReference>
<name>A0ABY4G5P9_9BACT</name>
<evidence type="ECO:0000313" key="3">
    <source>
        <dbReference type="Proteomes" id="UP000830401"/>
    </source>
</evidence>
<protein>
    <recommendedName>
        <fullName evidence="4">Outer membrane protein beta-barrel domain-containing protein</fullName>
    </recommendedName>
</protein>
<proteinExistence type="predicted"/>
<evidence type="ECO:0000256" key="1">
    <source>
        <dbReference type="SAM" id="SignalP"/>
    </source>
</evidence>
<feature type="chain" id="PRO_5046446685" description="Outer membrane protein beta-barrel domain-containing protein" evidence="1">
    <location>
        <begin position="23"/>
        <end position="240"/>
    </location>
</feature>
<keyword evidence="1" id="KW-0732">Signal</keyword>
<dbReference type="Proteomes" id="UP000830401">
    <property type="component" value="Chromosome"/>
</dbReference>
<accession>A0ABY4G5P9</accession>